<protein>
    <submittedName>
        <fullName evidence="2">Uncharacterized protein</fullName>
    </submittedName>
</protein>
<comment type="caution">
    <text evidence="2">The sequence shown here is derived from an EMBL/GenBank/DDBJ whole genome shotgun (WGS) entry which is preliminary data.</text>
</comment>
<evidence type="ECO:0000256" key="1">
    <source>
        <dbReference type="SAM" id="MobiDB-lite"/>
    </source>
</evidence>
<feature type="region of interest" description="Disordered" evidence="1">
    <location>
        <begin position="1"/>
        <end position="47"/>
    </location>
</feature>
<organism evidence="2 3">
    <name type="scientific">Rhamnusium bicolor</name>
    <dbReference type="NCBI Taxonomy" id="1586634"/>
    <lineage>
        <taxon>Eukaryota</taxon>
        <taxon>Metazoa</taxon>
        <taxon>Ecdysozoa</taxon>
        <taxon>Arthropoda</taxon>
        <taxon>Hexapoda</taxon>
        <taxon>Insecta</taxon>
        <taxon>Pterygota</taxon>
        <taxon>Neoptera</taxon>
        <taxon>Endopterygota</taxon>
        <taxon>Coleoptera</taxon>
        <taxon>Polyphaga</taxon>
        <taxon>Cucujiformia</taxon>
        <taxon>Chrysomeloidea</taxon>
        <taxon>Cerambycidae</taxon>
        <taxon>Lepturinae</taxon>
        <taxon>Rhagiini</taxon>
        <taxon>Rhamnusium</taxon>
    </lineage>
</organism>
<accession>A0AAV8WXU3</accession>
<name>A0AAV8WXU3_9CUCU</name>
<proteinExistence type="predicted"/>
<sequence>MSDDNSQEDYVNFSPDSDYNRDTNKENEDPSTPQILPETDSDSDDDIPLTELVSKWNRNLKLTYITWETEDLVMTQKDTKFLGNEDLSADVKEIESPYAFSNTFSQKKCLVILFTKACCILPKRDHKNPWC</sequence>
<reference evidence="2" key="1">
    <citation type="journal article" date="2023" name="Insect Mol. Biol.">
        <title>Genome sequencing provides insights into the evolution of gene families encoding plant cell wall-degrading enzymes in longhorned beetles.</title>
        <authorList>
            <person name="Shin N.R."/>
            <person name="Okamura Y."/>
            <person name="Kirsch R."/>
            <person name="Pauchet Y."/>
        </authorList>
    </citation>
    <scope>NUCLEOTIDE SEQUENCE</scope>
    <source>
        <strain evidence="2">RBIC_L_NR</strain>
    </source>
</reference>
<dbReference type="AlphaFoldDB" id="A0AAV8WXU3"/>
<keyword evidence="3" id="KW-1185">Reference proteome</keyword>
<feature type="compositionally biased region" description="Basic and acidic residues" evidence="1">
    <location>
        <begin position="18"/>
        <end position="28"/>
    </location>
</feature>
<evidence type="ECO:0000313" key="2">
    <source>
        <dbReference type="EMBL" id="KAJ8931065.1"/>
    </source>
</evidence>
<dbReference type="Proteomes" id="UP001162156">
    <property type="component" value="Unassembled WGS sequence"/>
</dbReference>
<evidence type="ECO:0000313" key="3">
    <source>
        <dbReference type="Proteomes" id="UP001162156"/>
    </source>
</evidence>
<gene>
    <name evidence="2" type="ORF">NQ314_016094</name>
</gene>
<dbReference type="EMBL" id="JANEYF010004476">
    <property type="protein sequence ID" value="KAJ8931065.1"/>
    <property type="molecule type" value="Genomic_DNA"/>
</dbReference>